<feature type="region of interest" description="Disordered" evidence="11">
    <location>
        <begin position="34"/>
        <end position="75"/>
    </location>
</feature>
<dbReference type="GO" id="GO:0030527">
    <property type="term" value="F:structural constituent of chromatin"/>
    <property type="evidence" value="ECO:0007669"/>
    <property type="project" value="InterPro"/>
</dbReference>
<name>A0A9W9Z9M2_9CNID</name>
<dbReference type="PROSITE" id="PS00047">
    <property type="entry name" value="HISTONE_H4"/>
    <property type="match status" value="1"/>
</dbReference>
<comment type="subcellular location">
    <subcellularLocation>
        <location evidence="3">Chromosome</location>
    </subcellularLocation>
    <subcellularLocation>
        <location evidence="2">Nucleus</location>
    </subcellularLocation>
</comment>
<sequence length="182" mass="21557">METCIQLGREEFGVEGAQLLAFVADMSIELEKAKQEKEKRRVLEEEKERRREEDEEEREERRRREDEEREARQLQQRDIRKLQALAELQRQRVEAEEAQRQHDLERKRLELGKGVGKGGAKRHGKIIRDNIRGIAKPAIRRWYTRGITAETSRAHAVWAGLKQREEPGSTQVKITYKDELYL</sequence>
<evidence type="ECO:0000256" key="1">
    <source>
        <dbReference type="ARBA" id="ARBA00002001"/>
    </source>
</evidence>
<dbReference type="InterPro" id="IPR019809">
    <property type="entry name" value="Histone_H4_CS"/>
</dbReference>
<feature type="compositionally biased region" description="Basic and acidic residues" evidence="11">
    <location>
        <begin position="59"/>
        <end position="75"/>
    </location>
</feature>
<protein>
    <submittedName>
        <fullName evidence="12">Uncharacterized protein</fullName>
    </submittedName>
</protein>
<keyword evidence="8" id="KW-0238">DNA-binding</keyword>
<evidence type="ECO:0000256" key="2">
    <source>
        <dbReference type="ARBA" id="ARBA00004123"/>
    </source>
</evidence>
<dbReference type="PRINTS" id="PR00623">
    <property type="entry name" value="HISTONEH4"/>
</dbReference>
<evidence type="ECO:0000256" key="8">
    <source>
        <dbReference type="ARBA" id="ARBA00023125"/>
    </source>
</evidence>
<proteinExistence type="inferred from homology"/>
<evidence type="ECO:0000256" key="9">
    <source>
        <dbReference type="ARBA" id="ARBA00023242"/>
    </source>
</evidence>
<dbReference type="GO" id="GO:0005634">
    <property type="term" value="C:nucleus"/>
    <property type="evidence" value="ECO:0007669"/>
    <property type="project" value="UniProtKB-SubCell"/>
</dbReference>
<evidence type="ECO:0000256" key="3">
    <source>
        <dbReference type="ARBA" id="ARBA00004286"/>
    </source>
</evidence>
<evidence type="ECO:0000313" key="12">
    <source>
        <dbReference type="EMBL" id="KAJ7376059.1"/>
    </source>
</evidence>
<keyword evidence="7" id="KW-0007">Acetylation</keyword>
<evidence type="ECO:0000256" key="6">
    <source>
        <dbReference type="ARBA" id="ARBA00022481"/>
    </source>
</evidence>
<feature type="compositionally biased region" description="Basic and acidic residues" evidence="11">
    <location>
        <begin position="34"/>
        <end position="52"/>
    </location>
</feature>
<gene>
    <name evidence="12" type="ORF">OS493_037166</name>
</gene>
<keyword evidence="6" id="KW-0488">Methylation</keyword>
<evidence type="ECO:0000256" key="7">
    <source>
        <dbReference type="ARBA" id="ARBA00022990"/>
    </source>
</evidence>
<dbReference type="EMBL" id="MU826417">
    <property type="protein sequence ID" value="KAJ7376059.1"/>
    <property type="molecule type" value="Genomic_DNA"/>
</dbReference>
<keyword evidence="13" id="KW-1185">Reference proteome</keyword>
<comment type="caution">
    <text evidence="12">The sequence shown here is derived from an EMBL/GenBank/DDBJ whole genome shotgun (WGS) entry which is preliminary data.</text>
</comment>
<evidence type="ECO:0000256" key="5">
    <source>
        <dbReference type="ARBA" id="ARBA00022454"/>
    </source>
</evidence>
<evidence type="ECO:0000256" key="4">
    <source>
        <dbReference type="ARBA" id="ARBA00006564"/>
    </source>
</evidence>
<evidence type="ECO:0000256" key="10">
    <source>
        <dbReference type="ARBA" id="ARBA00023269"/>
    </source>
</evidence>
<dbReference type="GO" id="GO:0046982">
    <property type="term" value="F:protein heterodimerization activity"/>
    <property type="evidence" value="ECO:0007669"/>
    <property type="project" value="InterPro"/>
</dbReference>
<keyword evidence="5" id="KW-0158">Chromosome</keyword>
<evidence type="ECO:0000256" key="11">
    <source>
        <dbReference type="SAM" id="MobiDB-lite"/>
    </source>
</evidence>
<dbReference type="Proteomes" id="UP001163046">
    <property type="component" value="Unassembled WGS sequence"/>
</dbReference>
<comment type="similarity">
    <text evidence="4">Belongs to the histone H4 family.</text>
</comment>
<organism evidence="12 13">
    <name type="scientific">Desmophyllum pertusum</name>
    <dbReference type="NCBI Taxonomy" id="174260"/>
    <lineage>
        <taxon>Eukaryota</taxon>
        <taxon>Metazoa</taxon>
        <taxon>Cnidaria</taxon>
        <taxon>Anthozoa</taxon>
        <taxon>Hexacorallia</taxon>
        <taxon>Scleractinia</taxon>
        <taxon>Caryophylliina</taxon>
        <taxon>Caryophylliidae</taxon>
        <taxon>Desmophyllum</taxon>
    </lineage>
</organism>
<dbReference type="InterPro" id="IPR001951">
    <property type="entry name" value="Histone_H4"/>
</dbReference>
<dbReference type="GO" id="GO:0000786">
    <property type="term" value="C:nucleosome"/>
    <property type="evidence" value="ECO:0007669"/>
    <property type="project" value="UniProtKB-KW"/>
</dbReference>
<comment type="function">
    <text evidence="1">Core component of nucleosome. Nucleosomes wrap and compact DNA into chromatin, limiting DNA accessibility to the cellular machineries which require DNA as a template. Histones thereby play a central role in transcription regulation, DNA repair, DNA replication and chromosomal stability. DNA accessibility is regulated via a complex set of post-translational modifications of histones, also called histone code, and nucleosome remodeling.</text>
</comment>
<dbReference type="InterPro" id="IPR009072">
    <property type="entry name" value="Histone-fold"/>
</dbReference>
<evidence type="ECO:0000313" key="13">
    <source>
        <dbReference type="Proteomes" id="UP001163046"/>
    </source>
</evidence>
<reference evidence="12" key="1">
    <citation type="submission" date="2023-01" db="EMBL/GenBank/DDBJ databases">
        <title>Genome assembly of the deep-sea coral Lophelia pertusa.</title>
        <authorList>
            <person name="Herrera S."/>
            <person name="Cordes E."/>
        </authorList>
    </citation>
    <scope>NUCLEOTIDE SEQUENCE</scope>
    <source>
        <strain evidence="12">USNM1676648</strain>
        <tissue evidence="12">Polyp</tissue>
    </source>
</reference>
<dbReference type="AlphaFoldDB" id="A0A9W9Z9M2"/>
<dbReference type="OrthoDB" id="5990468at2759"/>
<dbReference type="GO" id="GO:0003677">
    <property type="term" value="F:DNA binding"/>
    <property type="evidence" value="ECO:0007669"/>
    <property type="project" value="UniProtKB-KW"/>
</dbReference>
<keyword evidence="10" id="KW-0544">Nucleosome core</keyword>
<accession>A0A9W9Z9M2</accession>
<keyword evidence="9" id="KW-0539">Nucleus</keyword>
<dbReference type="Gene3D" id="1.10.20.10">
    <property type="entry name" value="Histone, subunit A"/>
    <property type="match status" value="1"/>
</dbReference>